<dbReference type="InterPro" id="IPR026444">
    <property type="entry name" value="Secre_tail"/>
</dbReference>
<dbReference type="Pfam" id="PF01095">
    <property type="entry name" value="Pectinesterase"/>
    <property type="match status" value="1"/>
</dbReference>
<keyword evidence="7" id="KW-1185">Reference proteome</keyword>
<dbReference type="InterPro" id="IPR011050">
    <property type="entry name" value="Pectin_lyase_fold/virulence"/>
</dbReference>
<evidence type="ECO:0000256" key="4">
    <source>
        <dbReference type="ARBA" id="ARBA00023085"/>
    </source>
</evidence>
<dbReference type="InterPro" id="IPR012334">
    <property type="entry name" value="Pectin_lyas_fold"/>
</dbReference>
<dbReference type="SUPFAM" id="SSF51126">
    <property type="entry name" value="Pectin lyase-like"/>
    <property type="match status" value="1"/>
</dbReference>
<sequence length="874" mass="93309">MKKNLILPIVLFGTATIFGIGKSISFFSDSVNDDAKKHSSSIKENKNTTETTKYPKIFEATPASVNWPLITDVTTKSLEGNLESTLSYPSTVSYNVNTKIDFTGDSVTDSNVVFWEGTSSNNSWTATGNINTINSSVYIQLDVKPTNSGTFTVNKIEGLVGAAGTGNMYYQAFYSLNSDFSNPVSIQAATKLPNNGSSALSVTLSTAVVLSGTQKMYVRFYPYLASAATNKQFGLRNIKISGTMEGSVANPATVSTTAMTSISTTTAVTGGTISSNGGGAVTASGVVYSTNENPTTADSKTTENATSGSYTSNLSGLLPSTTYYVRAYATNSAGTSYGSQVSFTTLANIVAPTVTTTSQSQVTNKSFVVSGNVTDWGGANVTDRGIVYSTSANPTIDNATKISTGTGLGTFSSYAYGVASSTLYYVRTFATNAAGTSYGSQATVTTKATEPDVIKTIAKDGSGDYTTVQAAFDAVPDNYTGRWIIHIKPGTYTERPTLLSNKSNVFLIGDNADTTVITNNISAGDINPDTGIAYGTSLSQTMAVFGSDFTASKITIANTFVNSTANTQINSSTQAVALKTQGDRQAFYDCKILGYQDTYLGNSIGRAYFKNCYIEGNVDFIFGRQTVVFDHCTTYINRNNSVVTAPSTEATTKFGFVFLDCNLTVPAAGTADFNGTIISNFHFGRAWQNTPKSAFIRCETPSMLNPTGWTTPINGTIPVTFVEYGNTGAGATPDRLAQRANGGVVLTETDSQVYTISNVFKKDTDPSFVFDWMPDAAVNIDFETLAVNDVKDNKLLVYPNPFTDKVTIAFDLKSNSDVNLTFYDVNGRVVKTIRSNQKKGLKQLTIDTKDLRTGIYFYNLKTNSGESTGKLVKK</sequence>
<dbReference type="RefSeq" id="WP_283415033.1">
    <property type="nucleotide sequence ID" value="NZ_FXUO01000001.1"/>
</dbReference>
<comment type="caution">
    <text evidence="6">The sequence shown here is derived from an EMBL/GenBank/DDBJ whole genome shotgun (WGS) entry which is preliminary data.</text>
</comment>
<feature type="domain" description="Fibronectin type-III" evidence="5">
    <location>
        <begin position="250"/>
        <end position="349"/>
    </location>
</feature>
<dbReference type="Gene3D" id="2.160.20.10">
    <property type="entry name" value="Single-stranded right-handed beta-helix, Pectin lyase-like"/>
    <property type="match status" value="1"/>
</dbReference>
<evidence type="ECO:0000256" key="3">
    <source>
        <dbReference type="ARBA" id="ARBA00022801"/>
    </source>
</evidence>
<dbReference type="Pfam" id="PF18962">
    <property type="entry name" value="Por_Secre_tail"/>
    <property type="match status" value="1"/>
</dbReference>
<keyword evidence="3" id="KW-0378">Hydrolase</keyword>
<dbReference type="PANTHER" id="PTHR31321">
    <property type="entry name" value="ACYL-COA THIOESTER HYDROLASE YBHC-RELATED"/>
    <property type="match status" value="1"/>
</dbReference>
<reference evidence="6 7" key="1">
    <citation type="submission" date="2017-05" db="EMBL/GenBank/DDBJ databases">
        <authorList>
            <person name="Varghese N."/>
            <person name="Submissions S."/>
        </authorList>
    </citation>
    <scope>NUCLEOTIDE SEQUENCE [LARGE SCALE GENOMIC DNA]</scope>
    <source>
        <strain evidence="6 7">DSM 18015</strain>
    </source>
</reference>
<dbReference type="Proteomes" id="UP001158050">
    <property type="component" value="Unassembled WGS sequence"/>
</dbReference>
<proteinExistence type="inferred from homology"/>
<dbReference type="InterPro" id="IPR000070">
    <property type="entry name" value="Pectinesterase_cat"/>
</dbReference>
<keyword evidence="2" id="KW-0732">Signal</keyword>
<evidence type="ECO:0000256" key="1">
    <source>
        <dbReference type="ARBA" id="ARBA00008891"/>
    </source>
</evidence>
<evidence type="ECO:0000313" key="6">
    <source>
        <dbReference type="EMBL" id="SMP86188.1"/>
    </source>
</evidence>
<evidence type="ECO:0000313" key="7">
    <source>
        <dbReference type="Proteomes" id="UP001158050"/>
    </source>
</evidence>
<dbReference type="InterPro" id="IPR013783">
    <property type="entry name" value="Ig-like_fold"/>
</dbReference>
<accession>A0ABY1QWZ2</accession>
<dbReference type="Gene3D" id="2.60.40.10">
    <property type="entry name" value="Immunoglobulins"/>
    <property type="match status" value="1"/>
</dbReference>
<protein>
    <submittedName>
        <fullName evidence="6">Pectinesterase</fullName>
    </submittedName>
</protein>
<organism evidence="6 7">
    <name type="scientific">Epilithonimonas pallida</name>
    <dbReference type="NCBI Taxonomy" id="373671"/>
    <lineage>
        <taxon>Bacteria</taxon>
        <taxon>Pseudomonadati</taxon>
        <taxon>Bacteroidota</taxon>
        <taxon>Flavobacteriia</taxon>
        <taxon>Flavobacteriales</taxon>
        <taxon>Weeksellaceae</taxon>
        <taxon>Chryseobacterium group</taxon>
        <taxon>Epilithonimonas</taxon>
    </lineage>
</organism>
<dbReference type="PANTHER" id="PTHR31321:SF57">
    <property type="entry name" value="PECTINESTERASE 53-RELATED"/>
    <property type="match status" value="1"/>
</dbReference>
<dbReference type="NCBIfam" id="TIGR04183">
    <property type="entry name" value="Por_Secre_tail"/>
    <property type="match status" value="1"/>
</dbReference>
<dbReference type="PROSITE" id="PS50853">
    <property type="entry name" value="FN3"/>
    <property type="match status" value="1"/>
</dbReference>
<dbReference type="Gene3D" id="2.60.40.4070">
    <property type="match status" value="1"/>
</dbReference>
<name>A0ABY1QWZ2_9FLAO</name>
<comment type="similarity">
    <text evidence="1">Belongs to the pectinesterase family.</text>
</comment>
<gene>
    <name evidence="6" type="ORF">SAMN05421679_10181</name>
</gene>
<evidence type="ECO:0000259" key="5">
    <source>
        <dbReference type="PROSITE" id="PS50853"/>
    </source>
</evidence>
<dbReference type="SUPFAM" id="SSF49265">
    <property type="entry name" value="Fibronectin type III"/>
    <property type="match status" value="1"/>
</dbReference>
<dbReference type="InterPro" id="IPR036116">
    <property type="entry name" value="FN3_sf"/>
</dbReference>
<dbReference type="InterPro" id="IPR003961">
    <property type="entry name" value="FN3_dom"/>
</dbReference>
<evidence type="ECO:0000256" key="2">
    <source>
        <dbReference type="ARBA" id="ARBA00022729"/>
    </source>
</evidence>
<keyword evidence="4" id="KW-0063">Aspartyl esterase</keyword>
<dbReference type="EMBL" id="FXUO01000001">
    <property type="protein sequence ID" value="SMP86188.1"/>
    <property type="molecule type" value="Genomic_DNA"/>
</dbReference>